<sequence>MKDNPEKLKYHHGDLRSTLLVTASEMLKENGIEEITLRKIAARVGVSRAAPYHHFKDKNSLLCGIAEVGYKQLYKITKTNFNNTDTSMKEKFSLYVHQYVSFAKNNPELYELMFGRTIWMQKNSTQELKDVAYPCFQFQLEMINEWQKIKLLNSSNNDKHDALRMSQVLWGTIHGIAKLLIDGIYTDISHIEEICDKAVDIFLADSN</sequence>
<dbReference type="SUPFAM" id="SSF48498">
    <property type="entry name" value="Tetracyclin repressor-like, C-terminal domain"/>
    <property type="match status" value="1"/>
</dbReference>
<dbReference type="Pfam" id="PF13305">
    <property type="entry name" value="TetR_C_33"/>
    <property type="match status" value="1"/>
</dbReference>
<evidence type="ECO:0000313" key="7">
    <source>
        <dbReference type="Proteomes" id="UP001258994"/>
    </source>
</evidence>
<evidence type="ECO:0000256" key="1">
    <source>
        <dbReference type="ARBA" id="ARBA00023015"/>
    </source>
</evidence>
<evidence type="ECO:0000313" key="6">
    <source>
        <dbReference type="EMBL" id="WNC72013.1"/>
    </source>
</evidence>
<name>A0ABY9TUK4_9GAMM</name>
<feature type="DNA-binding region" description="H-T-H motif" evidence="4">
    <location>
        <begin position="36"/>
        <end position="55"/>
    </location>
</feature>
<keyword evidence="3" id="KW-0804">Transcription</keyword>
<dbReference type="InterPro" id="IPR050624">
    <property type="entry name" value="HTH-type_Tx_Regulator"/>
</dbReference>
<dbReference type="PANTHER" id="PTHR43479">
    <property type="entry name" value="ACREF/ENVCD OPERON REPRESSOR-RELATED"/>
    <property type="match status" value="1"/>
</dbReference>
<dbReference type="InterPro" id="IPR009057">
    <property type="entry name" value="Homeodomain-like_sf"/>
</dbReference>
<organism evidence="6 7">
    <name type="scientific">Thalassotalea psychrophila</name>
    <dbReference type="NCBI Taxonomy" id="3065647"/>
    <lineage>
        <taxon>Bacteria</taxon>
        <taxon>Pseudomonadati</taxon>
        <taxon>Pseudomonadota</taxon>
        <taxon>Gammaproteobacteria</taxon>
        <taxon>Alteromonadales</taxon>
        <taxon>Colwelliaceae</taxon>
        <taxon>Thalassotalea</taxon>
    </lineage>
</organism>
<keyword evidence="2 4" id="KW-0238">DNA-binding</keyword>
<evidence type="ECO:0000256" key="2">
    <source>
        <dbReference type="ARBA" id="ARBA00023125"/>
    </source>
</evidence>
<accession>A0ABY9TUK4</accession>
<dbReference type="Pfam" id="PF00440">
    <property type="entry name" value="TetR_N"/>
    <property type="match status" value="1"/>
</dbReference>
<dbReference type="EMBL" id="CP134145">
    <property type="protein sequence ID" value="WNC72013.1"/>
    <property type="molecule type" value="Genomic_DNA"/>
</dbReference>
<dbReference type="RefSeq" id="WP_348391133.1">
    <property type="nucleotide sequence ID" value="NZ_CP134145.1"/>
</dbReference>
<dbReference type="PROSITE" id="PS50977">
    <property type="entry name" value="HTH_TETR_2"/>
    <property type="match status" value="1"/>
</dbReference>
<dbReference type="InterPro" id="IPR001647">
    <property type="entry name" value="HTH_TetR"/>
</dbReference>
<dbReference type="Proteomes" id="UP001258994">
    <property type="component" value="Chromosome"/>
</dbReference>
<dbReference type="InterPro" id="IPR036271">
    <property type="entry name" value="Tet_transcr_reg_TetR-rel_C_sf"/>
</dbReference>
<feature type="domain" description="HTH tetR-type" evidence="5">
    <location>
        <begin position="13"/>
        <end position="73"/>
    </location>
</feature>
<dbReference type="Gene3D" id="1.10.357.10">
    <property type="entry name" value="Tetracycline Repressor, domain 2"/>
    <property type="match status" value="1"/>
</dbReference>
<evidence type="ECO:0000256" key="4">
    <source>
        <dbReference type="PROSITE-ProRule" id="PRU00335"/>
    </source>
</evidence>
<dbReference type="PRINTS" id="PR00455">
    <property type="entry name" value="HTHTETR"/>
</dbReference>
<gene>
    <name evidence="6" type="ORF">RGQ13_18120</name>
</gene>
<reference evidence="7" key="1">
    <citation type="submission" date="2023-09" db="EMBL/GenBank/DDBJ databases">
        <authorList>
            <person name="Li S."/>
            <person name="Li X."/>
            <person name="Zhang C."/>
            <person name="Zhao Z."/>
        </authorList>
    </citation>
    <scope>NUCLEOTIDE SEQUENCE [LARGE SCALE GENOMIC DNA]</scope>
    <source>
        <strain evidence="7">SQ149</strain>
    </source>
</reference>
<proteinExistence type="predicted"/>
<dbReference type="SUPFAM" id="SSF46689">
    <property type="entry name" value="Homeodomain-like"/>
    <property type="match status" value="1"/>
</dbReference>
<evidence type="ECO:0000259" key="5">
    <source>
        <dbReference type="PROSITE" id="PS50977"/>
    </source>
</evidence>
<dbReference type="PANTHER" id="PTHR43479:SF11">
    <property type="entry name" value="ACREF_ENVCD OPERON REPRESSOR-RELATED"/>
    <property type="match status" value="1"/>
</dbReference>
<protein>
    <submittedName>
        <fullName evidence="6">TetR/AcrR family transcriptional regulator</fullName>
    </submittedName>
</protein>
<keyword evidence="7" id="KW-1185">Reference proteome</keyword>
<dbReference type="InterPro" id="IPR025996">
    <property type="entry name" value="MT1864/Rv1816-like_C"/>
</dbReference>
<keyword evidence="1" id="KW-0805">Transcription regulation</keyword>
<evidence type="ECO:0000256" key="3">
    <source>
        <dbReference type="ARBA" id="ARBA00023163"/>
    </source>
</evidence>